<evidence type="ECO:0000259" key="7">
    <source>
        <dbReference type="PROSITE" id="PS51007"/>
    </source>
</evidence>
<feature type="domain" description="Cytochrome c" evidence="7">
    <location>
        <begin position="67"/>
        <end position="153"/>
    </location>
</feature>
<dbReference type="GO" id="GO:0009055">
    <property type="term" value="F:electron transfer activity"/>
    <property type="evidence" value="ECO:0007669"/>
    <property type="project" value="InterPro"/>
</dbReference>
<evidence type="ECO:0000256" key="1">
    <source>
        <dbReference type="ARBA" id="ARBA00022448"/>
    </source>
</evidence>
<keyword evidence="3 6" id="KW-0479">Metal-binding</keyword>
<sequence>MIRWKHVLLAAIAAPLLALLVAWSGVIYIGATGGHWSITNWFLHYVMRQSIATYAIPVEEPEIIDPGLLVPAAGHFQQGCAFCHGAPGEQRSATVMKMLPQPPDLTTVLSTWSDEELFRIVRNGVRYSGMPAWPTQERDDEVWGLVAFLRQMNGMDAETYQTLTQQPASGNQAAGSVAFERALSACAACHNLDGSGRSSVIPILAGQSETYLLNSLHAYADGSRASGYMQTAATLVDRALYAELAAYFAAQTEPAPPPVDAPNDVLELGRRIAEQGLPDKEVPACLSCHGSTRKAAYPSLDGQHRDYLVRQLVLFAEEHRGGTPFNHLMIRPAKGLSEPEREAVAAYFASRRR</sequence>
<keyword evidence="5 6" id="KW-0408">Iron</keyword>
<dbReference type="AlphaFoldDB" id="A0A8J7QZ62"/>
<dbReference type="GO" id="GO:0020037">
    <property type="term" value="F:heme binding"/>
    <property type="evidence" value="ECO:0007669"/>
    <property type="project" value="InterPro"/>
</dbReference>
<evidence type="ECO:0000256" key="5">
    <source>
        <dbReference type="ARBA" id="ARBA00023004"/>
    </source>
</evidence>
<dbReference type="Pfam" id="PF13442">
    <property type="entry name" value="Cytochrome_CBB3"/>
    <property type="match status" value="1"/>
</dbReference>
<dbReference type="PROSITE" id="PS51007">
    <property type="entry name" value="CYTC"/>
    <property type="match status" value="3"/>
</dbReference>
<evidence type="ECO:0000313" key="8">
    <source>
        <dbReference type="EMBL" id="MBP0437155.1"/>
    </source>
</evidence>
<reference evidence="8" key="1">
    <citation type="submission" date="2021-03" db="EMBL/GenBank/DDBJ databases">
        <title>Genome sequencing and assembly of Tianweitania sediminis.</title>
        <authorList>
            <person name="Chhetri G."/>
        </authorList>
    </citation>
    <scope>NUCLEOTIDE SEQUENCE</scope>
    <source>
        <strain evidence="8">Z8</strain>
    </source>
</reference>
<gene>
    <name evidence="8" type="ORF">J5Y06_00635</name>
</gene>
<dbReference type="PANTHER" id="PTHR33751:SF9">
    <property type="entry name" value="CYTOCHROME C4"/>
    <property type="match status" value="1"/>
</dbReference>
<dbReference type="InterPro" id="IPR036909">
    <property type="entry name" value="Cyt_c-like_dom_sf"/>
</dbReference>
<dbReference type="InterPro" id="IPR050597">
    <property type="entry name" value="Cytochrome_c_Oxidase_Subunit"/>
</dbReference>
<keyword evidence="4" id="KW-0249">Electron transport</keyword>
<feature type="domain" description="Cytochrome c" evidence="7">
    <location>
        <begin position="264"/>
        <end position="352"/>
    </location>
</feature>
<dbReference type="SUPFAM" id="SSF46626">
    <property type="entry name" value="Cytochrome c"/>
    <property type="match status" value="3"/>
</dbReference>
<keyword evidence="2 6" id="KW-0349">Heme</keyword>
<evidence type="ECO:0000256" key="2">
    <source>
        <dbReference type="ARBA" id="ARBA00022617"/>
    </source>
</evidence>
<keyword evidence="1" id="KW-0813">Transport</keyword>
<dbReference type="GO" id="GO:0046872">
    <property type="term" value="F:metal ion binding"/>
    <property type="evidence" value="ECO:0007669"/>
    <property type="project" value="UniProtKB-KW"/>
</dbReference>
<dbReference type="Gene3D" id="1.10.760.10">
    <property type="entry name" value="Cytochrome c-like domain"/>
    <property type="match status" value="3"/>
</dbReference>
<feature type="domain" description="Cytochrome c" evidence="7">
    <location>
        <begin position="170"/>
        <end position="252"/>
    </location>
</feature>
<protein>
    <submittedName>
        <fullName evidence="8">C-type cytochrome</fullName>
    </submittedName>
</protein>
<dbReference type="InterPro" id="IPR009056">
    <property type="entry name" value="Cyt_c-like_dom"/>
</dbReference>
<organism evidence="8 9">
    <name type="scientific">Tianweitania sediminis</name>
    <dbReference type="NCBI Taxonomy" id="1502156"/>
    <lineage>
        <taxon>Bacteria</taxon>
        <taxon>Pseudomonadati</taxon>
        <taxon>Pseudomonadota</taxon>
        <taxon>Alphaproteobacteria</taxon>
        <taxon>Hyphomicrobiales</taxon>
        <taxon>Phyllobacteriaceae</taxon>
        <taxon>Tianweitania</taxon>
    </lineage>
</organism>
<dbReference type="Proteomes" id="UP000666240">
    <property type="component" value="Unassembled WGS sequence"/>
</dbReference>
<evidence type="ECO:0000256" key="6">
    <source>
        <dbReference type="PROSITE-ProRule" id="PRU00433"/>
    </source>
</evidence>
<dbReference type="EMBL" id="JAGIYY010000001">
    <property type="protein sequence ID" value="MBP0437155.1"/>
    <property type="molecule type" value="Genomic_DNA"/>
</dbReference>
<evidence type="ECO:0000313" key="9">
    <source>
        <dbReference type="Proteomes" id="UP000666240"/>
    </source>
</evidence>
<proteinExistence type="predicted"/>
<keyword evidence="9" id="KW-1185">Reference proteome</keyword>
<accession>A0A8J7QZ62</accession>
<name>A0A8J7QZ62_9HYPH</name>
<evidence type="ECO:0000256" key="3">
    <source>
        <dbReference type="ARBA" id="ARBA00022723"/>
    </source>
</evidence>
<comment type="caution">
    <text evidence="8">The sequence shown here is derived from an EMBL/GenBank/DDBJ whole genome shotgun (WGS) entry which is preliminary data.</text>
</comment>
<evidence type="ECO:0000256" key="4">
    <source>
        <dbReference type="ARBA" id="ARBA00022982"/>
    </source>
</evidence>
<dbReference type="PANTHER" id="PTHR33751">
    <property type="entry name" value="CBB3-TYPE CYTOCHROME C OXIDASE SUBUNIT FIXP"/>
    <property type="match status" value="1"/>
</dbReference>